<name>A0A080YXH5_PHYNI</name>
<feature type="compositionally biased region" description="Basic and acidic residues" evidence="1">
    <location>
        <begin position="347"/>
        <end position="360"/>
    </location>
</feature>
<dbReference type="Proteomes" id="UP000028582">
    <property type="component" value="Unassembled WGS sequence"/>
</dbReference>
<dbReference type="AlphaFoldDB" id="A0A080YXH5"/>
<evidence type="ECO:0000313" key="2">
    <source>
        <dbReference type="EMBL" id="ETO59086.1"/>
    </source>
</evidence>
<proteinExistence type="predicted"/>
<evidence type="ECO:0000313" key="3">
    <source>
        <dbReference type="Proteomes" id="UP000028582"/>
    </source>
</evidence>
<feature type="region of interest" description="Disordered" evidence="1">
    <location>
        <begin position="1"/>
        <end position="63"/>
    </location>
</feature>
<protein>
    <submittedName>
        <fullName evidence="2">Uncharacterized protein</fullName>
    </submittedName>
</protein>
<gene>
    <name evidence="2" type="ORF">F444_22545</name>
</gene>
<feature type="compositionally biased region" description="Basic and acidic residues" evidence="1">
    <location>
        <begin position="367"/>
        <end position="377"/>
    </location>
</feature>
<dbReference type="PROSITE" id="PS50096">
    <property type="entry name" value="IQ"/>
    <property type="match status" value="1"/>
</dbReference>
<feature type="region of interest" description="Disordered" evidence="1">
    <location>
        <begin position="347"/>
        <end position="386"/>
    </location>
</feature>
<reference evidence="2 3" key="1">
    <citation type="submission" date="2013-11" db="EMBL/GenBank/DDBJ databases">
        <title>The Genome Sequence of Phytophthora parasitica P1976.</title>
        <authorList>
            <consortium name="The Broad Institute Genomics Platform"/>
            <person name="Russ C."/>
            <person name="Tyler B."/>
            <person name="Panabieres F."/>
            <person name="Shan W."/>
            <person name="Tripathy S."/>
            <person name="Grunwald N."/>
            <person name="Machado M."/>
            <person name="Johnson C.S."/>
            <person name="Walker B."/>
            <person name="Young S."/>
            <person name="Zeng Q."/>
            <person name="Gargeya S."/>
            <person name="Fitzgerald M."/>
            <person name="Haas B."/>
            <person name="Abouelleil A."/>
            <person name="Allen A.W."/>
            <person name="Alvarado L."/>
            <person name="Arachchi H.M."/>
            <person name="Berlin A.M."/>
            <person name="Chapman S.B."/>
            <person name="Gainer-Dewar J."/>
            <person name="Goldberg J."/>
            <person name="Griggs A."/>
            <person name="Gujja S."/>
            <person name="Hansen M."/>
            <person name="Howarth C."/>
            <person name="Imamovic A."/>
            <person name="Ireland A."/>
            <person name="Larimer J."/>
            <person name="McCowan C."/>
            <person name="Murphy C."/>
            <person name="Pearson M."/>
            <person name="Poon T.W."/>
            <person name="Priest M."/>
            <person name="Roberts A."/>
            <person name="Saif S."/>
            <person name="Shea T."/>
            <person name="Sisk P."/>
            <person name="Sykes S."/>
            <person name="Wortman J."/>
            <person name="Nusbaum C."/>
            <person name="Birren B."/>
        </authorList>
    </citation>
    <scope>NUCLEOTIDE SEQUENCE [LARGE SCALE GENOMIC DNA]</scope>
    <source>
        <strain evidence="2 3">P1976</strain>
    </source>
</reference>
<sequence length="386" mass="45020">MARPPLPLLGSTVLPRPPTHLPFTRREIASSRPRTLLPHFSSSNACSSKAPGRSQPEDFSKTPLEKSIDELKRVKARVRDSFTRMNQTQEQFDLDLEEASRIVNSLEAEQRYLSQVYANLLDFSARQIQRCFRGHTGRRLFRQALVVRAVLRVQHKFREFHRRREETRKKSRVMYRKVLRGLRGVRERDELSHAELLNRVGHSLQVESQWRKAMGVEDTESDLITALYRKKYVRGKLGAMFRQLYWVHSVGMYWKSLLPQPEPINPVESDVQESEQIDEQVDELTFELAEMNGNGLEGVDSSSEHKIVIVAPPRRKQNGAGKRFNRGSHRDELLHRQKMTMREIKAKKDDELRKEEETIKRIVQAKKKSDTHSERTQRSTHKGGQR</sequence>
<dbReference type="EMBL" id="ANJA01004412">
    <property type="protein sequence ID" value="ETO59086.1"/>
    <property type="molecule type" value="Genomic_DNA"/>
</dbReference>
<comment type="caution">
    <text evidence="2">The sequence shown here is derived from an EMBL/GenBank/DDBJ whole genome shotgun (WGS) entry which is preliminary data.</text>
</comment>
<dbReference type="OrthoDB" id="167631at2759"/>
<organism evidence="2 3">
    <name type="scientific">Phytophthora nicotianae P1976</name>
    <dbReference type="NCBI Taxonomy" id="1317066"/>
    <lineage>
        <taxon>Eukaryota</taxon>
        <taxon>Sar</taxon>
        <taxon>Stramenopiles</taxon>
        <taxon>Oomycota</taxon>
        <taxon>Peronosporomycetes</taxon>
        <taxon>Peronosporales</taxon>
        <taxon>Peronosporaceae</taxon>
        <taxon>Phytophthora</taxon>
    </lineage>
</organism>
<evidence type="ECO:0000256" key="1">
    <source>
        <dbReference type="SAM" id="MobiDB-lite"/>
    </source>
</evidence>
<accession>A0A080YXH5</accession>